<feature type="compositionally biased region" description="Acidic residues" evidence="1">
    <location>
        <begin position="275"/>
        <end position="321"/>
    </location>
</feature>
<evidence type="ECO:0000256" key="1">
    <source>
        <dbReference type="SAM" id="MobiDB-lite"/>
    </source>
</evidence>
<feature type="compositionally biased region" description="Polar residues" evidence="1">
    <location>
        <begin position="455"/>
        <end position="465"/>
    </location>
</feature>
<sequence>MRNMRNVGWLSTMRLQKVQRSGLEKTWPRRPLENKRNGEGLEERKWGTWDWESIKQEVASWPNDKEVSWRAYAKEKGVHNKKGEPARNGGQIIQDWLIVEGIADGEIPIGERIVPKEFDKMVIDKDTGKVKVERFTVEGRKHPLAEVRARTLQEQKKYMRIRTDEDYDEMTADAVKDRLRELGEYREEDCITNMRNKLKQKERTRSFADQIQVLRDGKYRNRMDLTMRGVWRILERLDDDMGDGSEDGDDSDDDHNDDDHDYVDDGGNDEKKEVGDDDSEDDDDDDHDAVDGGVEDEEKGVGDDGGEDEEKESCDDGGNDEEKEVAVKWVDLVNAALTTDPKPDAEMLERNTGRRHADINHAPDVAHDEEMHGVCTSPDAIQDGDIPSEGAAPDATTVDDEQRFDTAPTFEVTNWTVARRHVMDNCIRYPCTYHRMGDNQRLAPRPPQHPGPKTKQVSRAQNNPASRAKDNPAPGAQINPTVVKFEVKNPKIEEVTGNALMVFGPLMDYHLTIIGEDVASRLLKSNSTGLASFY</sequence>
<feature type="compositionally biased region" description="Acidic residues" evidence="1">
    <location>
        <begin position="239"/>
        <end position="267"/>
    </location>
</feature>
<dbReference type="Proteomes" id="UP000838412">
    <property type="component" value="Chromosome 16"/>
</dbReference>
<accession>A0A8K0ED85</accession>
<feature type="region of interest" description="Disordered" evidence="1">
    <location>
        <begin position="239"/>
        <end position="321"/>
    </location>
</feature>
<name>A0A8K0ED85_BRALA</name>
<evidence type="ECO:0000313" key="3">
    <source>
        <dbReference type="Proteomes" id="UP000838412"/>
    </source>
</evidence>
<organism evidence="2 3">
    <name type="scientific">Branchiostoma lanceolatum</name>
    <name type="common">Common lancelet</name>
    <name type="synonym">Amphioxus lanceolatum</name>
    <dbReference type="NCBI Taxonomy" id="7740"/>
    <lineage>
        <taxon>Eukaryota</taxon>
        <taxon>Metazoa</taxon>
        <taxon>Chordata</taxon>
        <taxon>Cephalochordata</taxon>
        <taxon>Leptocardii</taxon>
        <taxon>Amphioxiformes</taxon>
        <taxon>Branchiostomatidae</taxon>
        <taxon>Branchiostoma</taxon>
    </lineage>
</organism>
<dbReference type="EMBL" id="OV696701">
    <property type="protein sequence ID" value="CAH1248634.1"/>
    <property type="molecule type" value="Genomic_DNA"/>
</dbReference>
<protein>
    <submittedName>
        <fullName evidence="2">Hypp8329 protein</fullName>
    </submittedName>
</protein>
<evidence type="ECO:0000313" key="2">
    <source>
        <dbReference type="EMBL" id="CAH1248634.1"/>
    </source>
</evidence>
<keyword evidence="3" id="KW-1185">Reference proteome</keyword>
<feature type="region of interest" description="Disordered" evidence="1">
    <location>
        <begin position="375"/>
        <end position="404"/>
    </location>
</feature>
<dbReference type="AlphaFoldDB" id="A0A8K0ED85"/>
<gene>
    <name evidence="2" type="primary">Hypp8329</name>
    <name evidence="2" type="ORF">BLAG_LOCUS9953</name>
</gene>
<feature type="region of interest" description="Disordered" evidence="1">
    <location>
        <begin position="438"/>
        <end position="480"/>
    </location>
</feature>
<reference evidence="2" key="1">
    <citation type="submission" date="2022-01" db="EMBL/GenBank/DDBJ databases">
        <authorList>
            <person name="Braso-Vives M."/>
        </authorList>
    </citation>
    <scope>NUCLEOTIDE SEQUENCE</scope>
</reference>
<proteinExistence type="predicted"/>